<name>A0A085M5I4_9BILA</name>
<dbReference type="EMBL" id="KL367499">
    <property type="protein sequence ID" value="KFD68986.1"/>
    <property type="molecule type" value="Genomic_DNA"/>
</dbReference>
<dbReference type="Proteomes" id="UP000030758">
    <property type="component" value="Unassembled WGS sequence"/>
</dbReference>
<evidence type="ECO:0000313" key="2">
    <source>
        <dbReference type="EMBL" id="KFD68986.1"/>
    </source>
</evidence>
<organism evidence="1 3">
    <name type="scientific">Trichuris suis</name>
    <name type="common">pig whipworm</name>
    <dbReference type="NCBI Taxonomy" id="68888"/>
    <lineage>
        <taxon>Eukaryota</taxon>
        <taxon>Metazoa</taxon>
        <taxon>Ecdysozoa</taxon>
        <taxon>Nematoda</taxon>
        <taxon>Enoplea</taxon>
        <taxon>Dorylaimia</taxon>
        <taxon>Trichinellida</taxon>
        <taxon>Trichuridae</taxon>
        <taxon>Trichuris</taxon>
    </lineage>
</organism>
<dbReference type="Proteomes" id="UP000030764">
    <property type="component" value="Unassembled WGS sequence"/>
</dbReference>
<evidence type="ECO:0000313" key="1">
    <source>
        <dbReference type="EMBL" id="KFD52480.1"/>
    </source>
</evidence>
<protein>
    <submittedName>
        <fullName evidence="1">Uncharacterized protein</fullName>
    </submittedName>
</protein>
<dbReference type="AlphaFoldDB" id="A0A085M5I4"/>
<proteinExistence type="predicted"/>
<gene>
    <name evidence="1" type="ORF">M513_06677</name>
    <name evidence="2" type="ORF">M514_06677</name>
</gene>
<evidence type="ECO:0000313" key="3">
    <source>
        <dbReference type="Proteomes" id="UP000030764"/>
    </source>
</evidence>
<accession>A0A085M5I4</accession>
<dbReference type="EMBL" id="KL363227">
    <property type="protein sequence ID" value="KFD52480.1"/>
    <property type="molecule type" value="Genomic_DNA"/>
</dbReference>
<reference evidence="1 3" key="1">
    <citation type="journal article" date="2014" name="Nat. Genet.">
        <title>Genome and transcriptome of the porcine whipworm Trichuris suis.</title>
        <authorList>
            <person name="Jex A.R."/>
            <person name="Nejsum P."/>
            <person name="Schwarz E.M."/>
            <person name="Hu L."/>
            <person name="Young N.D."/>
            <person name="Hall R.S."/>
            <person name="Korhonen P.K."/>
            <person name="Liao S."/>
            <person name="Thamsborg S."/>
            <person name="Xia J."/>
            <person name="Xu P."/>
            <person name="Wang S."/>
            <person name="Scheerlinck J.P."/>
            <person name="Hofmann A."/>
            <person name="Sternberg P.W."/>
            <person name="Wang J."/>
            <person name="Gasser R.B."/>
        </authorList>
    </citation>
    <scope>NUCLEOTIDE SEQUENCE [LARGE SCALE GENOMIC DNA]</scope>
    <source>
        <strain evidence="2">DCEP-RM93F</strain>
        <strain evidence="1">DCEP-RM93M</strain>
    </source>
</reference>
<sequence>MPLATAHSMREWRNSMTNCFSGIPSILGQIIRTAEGRCEATLLGCRSKLPLYDYVGSKFNKYALAATQWNVRENLSLCLVIVCAAPSGRQHKNCSRIRPPGNFLLNTCSNFQLDHHVYIR</sequence>
<keyword evidence="3" id="KW-1185">Reference proteome</keyword>